<accession>A0ABU9XAN2</accession>
<proteinExistence type="predicted"/>
<name>A0ABU9XAN2_9GAMM</name>
<comment type="caution">
    <text evidence="1">The sequence shown here is derived from an EMBL/GenBank/DDBJ whole genome shotgun (WGS) entry which is preliminary data.</text>
</comment>
<organism evidence="1 2">
    <name type="scientific">Psychrobacter saeujeotis</name>
    <dbReference type="NCBI Taxonomy" id="3143436"/>
    <lineage>
        <taxon>Bacteria</taxon>
        <taxon>Pseudomonadati</taxon>
        <taxon>Pseudomonadota</taxon>
        <taxon>Gammaproteobacteria</taxon>
        <taxon>Moraxellales</taxon>
        <taxon>Moraxellaceae</taxon>
        <taxon>Psychrobacter</taxon>
    </lineage>
</organism>
<dbReference type="Proteomes" id="UP001461960">
    <property type="component" value="Unassembled WGS sequence"/>
</dbReference>
<gene>
    <name evidence="1" type="ORF">AAIR29_10005</name>
</gene>
<dbReference type="EMBL" id="JBDGHN010000005">
    <property type="protein sequence ID" value="MEN2751964.1"/>
    <property type="molecule type" value="Genomic_DNA"/>
</dbReference>
<keyword evidence="2" id="KW-1185">Reference proteome</keyword>
<reference evidence="1 2" key="1">
    <citation type="submission" date="2024-05" db="EMBL/GenBank/DDBJ databases">
        <authorList>
            <person name="Kim H.-Y."/>
            <person name="Kim E."/>
            <person name="Cai Y."/>
            <person name="Yang S.-M."/>
            <person name="Lee W."/>
        </authorList>
    </citation>
    <scope>NUCLEOTIDE SEQUENCE [LARGE SCALE GENOMIC DNA]</scope>
    <source>
        <strain evidence="1 2">FBL11</strain>
    </source>
</reference>
<protein>
    <submittedName>
        <fullName evidence="1">Uncharacterized protein</fullName>
    </submittedName>
</protein>
<dbReference type="RefSeq" id="WP_299218437.1">
    <property type="nucleotide sequence ID" value="NZ_JBDGHN010000005.1"/>
</dbReference>
<evidence type="ECO:0000313" key="1">
    <source>
        <dbReference type="EMBL" id="MEN2751964.1"/>
    </source>
</evidence>
<sequence length="50" mass="5565">MKTANKTKLLKSHIILSFNQTNDVGSQQYGTSSDTIYNSVSGDFIISPWQ</sequence>
<evidence type="ECO:0000313" key="2">
    <source>
        <dbReference type="Proteomes" id="UP001461960"/>
    </source>
</evidence>